<evidence type="ECO:0000313" key="4">
    <source>
        <dbReference type="EMBL" id="AKZ65032.1"/>
    </source>
</evidence>
<dbReference type="NCBIfam" id="NF005467">
    <property type="entry name" value="PRK07060.1-5"/>
    <property type="match status" value="1"/>
</dbReference>
<dbReference type="InterPro" id="IPR002347">
    <property type="entry name" value="SDR_fam"/>
</dbReference>
<evidence type="ECO:0000313" key="5">
    <source>
        <dbReference type="Proteomes" id="UP000063429"/>
    </source>
</evidence>
<dbReference type="Pfam" id="PF13561">
    <property type="entry name" value="adh_short_C2"/>
    <property type="match status" value="1"/>
</dbReference>
<keyword evidence="3" id="KW-0521">NADP</keyword>
<name>A0ABM5V638_9BURK</name>
<reference evidence="5" key="1">
    <citation type="journal article" date="2015" name="Genome Announc.">
        <title>Complete Genome Sequence of Herbaspirillum hiltneri N3 (DSM 17495), Isolated from Surface-Sterilized Wheat Roots.</title>
        <authorList>
            <person name="Guizelini D."/>
            <person name="Saizaki P.M."/>
            <person name="Coimbra N.A."/>
            <person name="Weiss V.A."/>
            <person name="Faoro H."/>
            <person name="Sfeir M.Z."/>
            <person name="Baura V.A."/>
            <person name="Monteiro R.A."/>
            <person name="Chubatsu L.S."/>
            <person name="Souza E.M."/>
            <person name="Cruz L.M."/>
            <person name="Pedrosa F.O."/>
            <person name="Raittz R.T."/>
            <person name="Marchaukoski J.N."/>
            <person name="Steffens M.B."/>
        </authorList>
    </citation>
    <scope>NUCLEOTIDE SEQUENCE [LARGE SCALE GENOMIC DNA]</scope>
    <source>
        <strain evidence="5">N3</strain>
    </source>
</reference>
<protein>
    <submittedName>
        <fullName evidence="4">Short-chain dehydrogenase</fullName>
    </submittedName>
</protein>
<evidence type="ECO:0000256" key="3">
    <source>
        <dbReference type="ARBA" id="ARBA00022857"/>
    </source>
</evidence>
<dbReference type="EMBL" id="CP011409">
    <property type="protein sequence ID" value="AKZ65032.1"/>
    <property type="molecule type" value="Genomic_DNA"/>
</dbReference>
<dbReference type="PROSITE" id="PS00061">
    <property type="entry name" value="ADH_SHORT"/>
    <property type="match status" value="1"/>
</dbReference>
<dbReference type="PANTHER" id="PTHR44252:SF3">
    <property type="entry name" value="D-ERYTHRULOSE REDUCTASE-RELATED"/>
    <property type="match status" value="1"/>
</dbReference>
<dbReference type="PANTHER" id="PTHR44252">
    <property type="entry name" value="D-ERYTHRULOSE REDUCTASE"/>
    <property type="match status" value="1"/>
</dbReference>
<dbReference type="InterPro" id="IPR051737">
    <property type="entry name" value="L-xylulose/Carbonyl_redctase"/>
</dbReference>
<comment type="subunit">
    <text evidence="2">Homotetramer.</text>
</comment>
<accession>A0ABM5V638</accession>
<evidence type="ECO:0000256" key="2">
    <source>
        <dbReference type="ARBA" id="ARBA00011881"/>
    </source>
</evidence>
<dbReference type="Proteomes" id="UP000063429">
    <property type="component" value="Chromosome"/>
</dbReference>
<dbReference type="Gene3D" id="3.40.50.720">
    <property type="entry name" value="NAD(P)-binding Rossmann-like Domain"/>
    <property type="match status" value="1"/>
</dbReference>
<dbReference type="InterPro" id="IPR020904">
    <property type="entry name" value="Sc_DH/Rdtase_CS"/>
</dbReference>
<keyword evidence="5" id="KW-1185">Reference proteome</keyword>
<dbReference type="SUPFAM" id="SSF51735">
    <property type="entry name" value="NAD(P)-binding Rossmann-fold domains"/>
    <property type="match status" value="1"/>
</dbReference>
<dbReference type="PRINTS" id="PR00081">
    <property type="entry name" value="GDHRDH"/>
</dbReference>
<comment type="similarity">
    <text evidence="1">Belongs to the short-chain dehydrogenases/reductases (SDR) family.</text>
</comment>
<organism evidence="4 5">
    <name type="scientific">Herbaspirillum hiltneri N3</name>
    <dbReference type="NCBI Taxonomy" id="1262470"/>
    <lineage>
        <taxon>Bacteria</taxon>
        <taxon>Pseudomonadati</taxon>
        <taxon>Pseudomonadota</taxon>
        <taxon>Betaproteobacteria</taxon>
        <taxon>Burkholderiales</taxon>
        <taxon>Oxalobacteraceae</taxon>
        <taxon>Herbaspirillum</taxon>
    </lineage>
</organism>
<evidence type="ECO:0000256" key="1">
    <source>
        <dbReference type="ARBA" id="ARBA00006484"/>
    </source>
</evidence>
<sequence>MLFDVAKRKYVVTGATSGIGEVTARLLRSCGAAVVAVGRQKDKLALLKEEIGCETLVLDIADDRAMEVALQDVRGIDGLVNCSGISVLENSLALTSENFDRVMQVNARGTAMMSRHVAATMIREGRSGSIVNVSSQAALVALDDHLAYCASKAAMDAITRVMCAELGPHRIRVNSVNPTVTLTPMALQAWADPEKNRRVLEAIPLRKFAAPEDVAAPILFLLSDAAAMISGVSLPIDGGYTSQ</sequence>
<gene>
    <name evidence="4" type="ORF">F506_22355</name>
</gene>
<proteinExistence type="inferred from homology"/>
<dbReference type="PRINTS" id="PR00080">
    <property type="entry name" value="SDRFAMILY"/>
</dbReference>
<dbReference type="InterPro" id="IPR036291">
    <property type="entry name" value="NAD(P)-bd_dom_sf"/>
</dbReference>